<comment type="caution">
    <text evidence="1">The sequence shown here is derived from an EMBL/GenBank/DDBJ whole genome shotgun (WGS) entry which is preliminary data.</text>
</comment>
<dbReference type="EMBL" id="BTPU01000067">
    <property type="protein sequence ID" value="GMQ64339.1"/>
    <property type="molecule type" value="Genomic_DNA"/>
</dbReference>
<keyword evidence="2" id="KW-1185">Reference proteome</keyword>
<dbReference type="Proteomes" id="UP001374599">
    <property type="component" value="Unassembled WGS sequence"/>
</dbReference>
<gene>
    <name evidence="1" type="ORF">AN2V17_35760</name>
</gene>
<name>A0ACB5UMZ3_9FIRM</name>
<proteinExistence type="predicted"/>
<organism evidence="1 2">
    <name type="scientific">Vallitalea maricola</name>
    <dbReference type="NCBI Taxonomy" id="3074433"/>
    <lineage>
        <taxon>Bacteria</taxon>
        <taxon>Bacillati</taxon>
        <taxon>Bacillota</taxon>
        <taxon>Clostridia</taxon>
        <taxon>Lachnospirales</taxon>
        <taxon>Vallitaleaceae</taxon>
        <taxon>Vallitalea</taxon>
    </lineage>
</organism>
<sequence length="761" mass="82167">MSTTFKVGFILGAELGSKFNKNFTHASKSVTKLNKNISKSSSLMKNNNKMIRGACSGIVKSLGGLGAAFAGIKGLTGTIKKSREFKDEMEDVATLLDGNVDKKINNMSKDVKKLAVNLGVSTNLLTKGAYQTVSAFGDQADSMERLKVASKGAIAGNAEVKDSINLLSGITKGYGDTSLKAMEKASDLAFMTVKLGQTEFPELASNMGKVVPLAGTLKVKQEELFGAMATLTGVTGNTAEVSTQLKSTFQAFLKPSADMEKAIKSLGYKNAATAMQTEGLGTILGKLKDHVNGNEVAFANLFGSVEAKNAVLALTGAQAENFTQKTLAMNKAAGATEKAFLIKKDPIDRLKQLGNVAMISIGEKLLPVIEKAADYIVNFSSKSGPYIKKVGQYINTFKNVAVKAFNKTKQIVMPIINVFKKEFKETFERRLQLGKNMIASMAGIFNKIRPHIQVFINNFVEAGKKIIPVVGKMVRSIDNCFQKIYPIFMKIIGYLVENLLPIFNKVFGFIAKSIIPQVINVFSYLANKAGAVFGKIGQLVIALKPVFDAFLAVVKFVMPAVGFLVTNVIGGIKSVIGGLLTTFGGIIDFITGVFTGNWSKAWGGIKDIFGGIFESLGGLVKTPLNVVISIINGAINGINKIGFKIPDWVPFIGGKDFKVNIPKLPLLARGGFTNGPSIAGEAGTESVIPIKKNNPRSIMLWKQTGEKLGLLNQKNGNTYVFAPKVQGNTSQEVRKEMLTLYEKFKEMIERYEDDKGRESYA</sequence>
<reference evidence="1" key="1">
    <citation type="submission" date="2023-09" db="EMBL/GenBank/DDBJ databases">
        <title>Vallitalea sediminicola and Vallitalea maricola sp. nov., anaerobic bacteria isolated from marine sediment.</title>
        <authorList>
            <person name="Hirano S."/>
            <person name="Maeda A."/>
            <person name="Terahara T."/>
            <person name="Mori K."/>
            <person name="Hamada M."/>
            <person name="Matsumoto R."/>
            <person name="Kobayashi T."/>
        </authorList>
    </citation>
    <scope>NUCLEOTIDE SEQUENCE</scope>
    <source>
        <strain evidence="1">AN17-2</strain>
    </source>
</reference>
<evidence type="ECO:0000313" key="2">
    <source>
        <dbReference type="Proteomes" id="UP001374599"/>
    </source>
</evidence>
<evidence type="ECO:0000313" key="1">
    <source>
        <dbReference type="EMBL" id="GMQ64339.1"/>
    </source>
</evidence>
<protein>
    <submittedName>
        <fullName evidence="1">Phage tail tape measure protein</fullName>
    </submittedName>
</protein>
<accession>A0ACB5UMZ3</accession>